<reference evidence="2 3" key="1">
    <citation type="submission" date="2023-04" db="EMBL/GenBank/DDBJ databases">
        <title>Colletotrichum tabacum stain YC1 causing leaf anthracnose on Nicotiana tabacum(L.) cv.</title>
        <authorList>
            <person name="Ji Z."/>
            <person name="Wang M."/>
            <person name="Zhang J."/>
            <person name="Wang N."/>
            <person name="Zhou Z."/>
        </authorList>
    </citation>
    <scope>NUCLEOTIDE SEQUENCE [LARGE SCALE GENOMIC DNA]</scope>
    <source>
        <strain evidence="2 3">YC1</strain>
    </source>
</reference>
<proteinExistence type="predicted"/>
<dbReference type="Gene3D" id="3.40.50.720">
    <property type="entry name" value="NAD(P)-binding Rossmann-like Domain"/>
    <property type="match status" value="1"/>
</dbReference>
<evidence type="ECO:0000259" key="1">
    <source>
        <dbReference type="Pfam" id="PF02826"/>
    </source>
</evidence>
<evidence type="ECO:0000313" key="3">
    <source>
        <dbReference type="Proteomes" id="UP001327957"/>
    </source>
</evidence>
<dbReference type="EMBL" id="JASAOK010000033">
    <property type="protein sequence ID" value="KAK6218397.1"/>
    <property type="molecule type" value="Genomic_DNA"/>
</dbReference>
<dbReference type="Pfam" id="PF02826">
    <property type="entry name" value="2-Hacid_dh_C"/>
    <property type="match status" value="1"/>
</dbReference>
<dbReference type="GO" id="GO:0051287">
    <property type="term" value="F:NAD binding"/>
    <property type="evidence" value="ECO:0007669"/>
    <property type="project" value="InterPro"/>
</dbReference>
<evidence type="ECO:0000313" key="2">
    <source>
        <dbReference type="EMBL" id="KAK6218397.1"/>
    </source>
</evidence>
<dbReference type="InterPro" id="IPR036291">
    <property type="entry name" value="NAD(P)-bd_dom_sf"/>
</dbReference>
<comment type="caution">
    <text evidence="2">The sequence shown here is derived from an EMBL/GenBank/DDBJ whole genome shotgun (WGS) entry which is preliminary data.</text>
</comment>
<protein>
    <submittedName>
        <fullName evidence="2">D-isomer specific 2-hydroxyacid dehydrogenase</fullName>
    </submittedName>
</protein>
<gene>
    <name evidence="2" type="ORF">QIS74_06277</name>
</gene>
<sequence length="125" mass="13828">MSGSKPVVLRLGEATVARTYDPDEYLVMHQLLGTISWNPRGHVLGIIGLSHISKKLAYKARTAVGMEIRYHEVVRSPPEIDEELQATFHATFHALLVASDCVKLSAAALDVHYHEPRVSRALAVM</sequence>
<dbReference type="Proteomes" id="UP001327957">
    <property type="component" value="Unassembled WGS sequence"/>
</dbReference>
<dbReference type="AlphaFoldDB" id="A0AAV9TEB8"/>
<dbReference type="InterPro" id="IPR006140">
    <property type="entry name" value="D-isomer_DH_NAD-bd"/>
</dbReference>
<organism evidence="2 3">
    <name type="scientific">Colletotrichum tabaci</name>
    <dbReference type="NCBI Taxonomy" id="1209068"/>
    <lineage>
        <taxon>Eukaryota</taxon>
        <taxon>Fungi</taxon>
        <taxon>Dikarya</taxon>
        <taxon>Ascomycota</taxon>
        <taxon>Pezizomycotina</taxon>
        <taxon>Sordariomycetes</taxon>
        <taxon>Hypocreomycetidae</taxon>
        <taxon>Glomerellales</taxon>
        <taxon>Glomerellaceae</taxon>
        <taxon>Colletotrichum</taxon>
        <taxon>Colletotrichum destructivum species complex</taxon>
    </lineage>
</organism>
<dbReference type="SUPFAM" id="SSF51735">
    <property type="entry name" value="NAD(P)-binding Rossmann-fold domains"/>
    <property type="match status" value="1"/>
</dbReference>
<keyword evidence="3" id="KW-1185">Reference proteome</keyword>
<accession>A0AAV9TEB8</accession>
<feature type="domain" description="D-isomer specific 2-hydroxyacid dehydrogenase NAD-binding" evidence="1">
    <location>
        <begin position="38"/>
        <end position="106"/>
    </location>
</feature>
<name>A0AAV9TEB8_9PEZI</name>